<protein>
    <submittedName>
        <fullName evidence="1">Uncharacterized protein</fullName>
    </submittedName>
</protein>
<dbReference type="Proteomes" id="UP000229383">
    <property type="component" value="Unassembled WGS sequence"/>
</dbReference>
<evidence type="ECO:0000313" key="1">
    <source>
        <dbReference type="EMBL" id="PIR70444.1"/>
    </source>
</evidence>
<evidence type="ECO:0000313" key="2">
    <source>
        <dbReference type="Proteomes" id="UP000229383"/>
    </source>
</evidence>
<organism evidence="1 2">
    <name type="scientific">Candidatus Niyogibacteria bacterium CG10_big_fil_rev_8_21_14_0_10_42_19</name>
    <dbReference type="NCBI Taxonomy" id="1974725"/>
    <lineage>
        <taxon>Bacteria</taxon>
        <taxon>Candidatus Niyogiibacteriota</taxon>
    </lineage>
</organism>
<reference evidence="2" key="1">
    <citation type="submission" date="2017-09" db="EMBL/GenBank/DDBJ databases">
        <title>Depth-based differentiation of microbial function through sediment-hosted aquifers and enrichment of novel symbionts in the deep terrestrial subsurface.</title>
        <authorList>
            <person name="Probst A.J."/>
            <person name="Ladd B."/>
            <person name="Jarett J.K."/>
            <person name="Geller-Mcgrath D.E."/>
            <person name="Sieber C.M.K."/>
            <person name="Emerson J.B."/>
            <person name="Anantharaman K."/>
            <person name="Thomas B.C."/>
            <person name="Malmstrom R."/>
            <person name="Stieglmeier M."/>
            <person name="Klingl A."/>
            <person name="Woyke T."/>
            <person name="Ryan C.M."/>
            <person name="Banfield J.F."/>
        </authorList>
    </citation>
    <scope>NUCLEOTIDE SEQUENCE [LARGE SCALE GENOMIC DNA]</scope>
</reference>
<proteinExistence type="predicted"/>
<comment type="caution">
    <text evidence="1">The sequence shown here is derived from an EMBL/GenBank/DDBJ whole genome shotgun (WGS) entry which is preliminary data.</text>
</comment>
<dbReference type="AlphaFoldDB" id="A0A2H0THJ3"/>
<name>A0A2H0THJ3_9BACT</name>
<dbReference type="EMBL" id="PFCN01000017">
    <property type="protein sequence ID" value="PIR70444.1"/>
    <property type="molecule type" value="Genomic_DNA"/>
</dbReference>
<sequence length="63" mass="7318">MRGVIFTSQAPRKSSQKLQVLTTFFQIYDFTRQVVRDRDCVPIFMGADNIDQNTRNFLEIGGF</sequence>
<gene>
    <name evidence="1" type="ORF">COU46_01375</name>
</gene>
<accession>A0A2H0THJ3</accession>